<dbReference type="PANTHER" id="PTHR30582:SF2">
    <property type="entry name" value="L,D-TRANSPEPTIDASE YCIB-RELATED"/>
    <property type="match status" value="1"/>
</dbReference>
<dbReference type="GO" id="GO:0005576">
    <property type="term" value="C:extracellular region"/>
    <property type="evidence" value="ECO:0007669"/>
    <property type="project" value="TreeGrafter"/>
</dbReference>
<dbReference type="Pfam" id="PF03734">
    <property type="entry name" value="YkuD"/>
    <property type="match status" value="1"/>
</dbReference>
<dbReference type="InterPro" id="IPR038063">
    <property type="entry name" value="Transpep_catalytic_dom"/>
</dbReference>
<evidence type="ECO:0000256" key="1">
    <source>
        <dbReference type="ARBA" id="ARBA00004752"/>
    </source>
</evidence>
<keyword evidence="4 7" id="KW-0133">Cell shape</keyword>
<dbReference type="PROSITE" id="PS51257">
    <property type="entry name" value="PROKAR_LIPOPROTEIN"/>
    <property type="match status" value="1"/>
</dbReference>
<evidence type="ECO:0000256" key="3">
    <source>
        <dbReference type="ARBA" id="ARBA00022679"/>
    </source>
</evidence>
<accession>A0A975IZV8</accession>
<dbReference type="InterPro" id="IPR050979">
    <property type="entry name" value="LD-transpeptidase"/>
</dbReference>
<evidence type="ECO:0000313" key="10">
    <source>
        <dbReference type="EMBL" id="QUE50400.1"/>
    </source>
</evidence>
<evidence type="ECO:0000259" key="9">
    <source>
        <dbReference type="PROSITE" id="PS52029"/>
    </source>
</evidence>
<dbReference type="RefSeq" id="WP_211630540.1">
    <property type="nucleotide sequence ID" value="NZ_CP073100.1"/>
</dbReference>
<dbReference type="GO" id="GO:0071555">
    <property type="term" value="P:cell wall organization"/>
    <property type="evidence" value="ECO:0007669"/>
    <property type="project" value="UniProtKB-UniRule"/>
</dbReference>
<evidence type="ECO:0000256" key="6">
    <source>
        <dbReference type="ARBA" id="ARBA00023316"/>
    </source>
</evidence>
<dbReference type="SUPFAM" id="SSF141523">
    <property type="entry name" value="L,D-transpeptidase catalytic domain-like"/>
    <property type="match status" value="1"/>
</dbReference>
<gene>
    <name evidence="10" type="ORF">KBB96_16215</name>
</gene>
<organism evidence="10 11">
    <name type="scientific">Luteolibacter ambystomatis</name>
    <dbReference type="NCBI Taxonomy" id="2824561"/>
    <lineage>
        <taxon>Bacteria</taxon>
        <taxon>Pseudomonadati</taxon>
        <taxon>Verrucomicrobiota</taxon>
        <taxon>Verrucomicrobiia</taxon>
        <taxon>Verrucomicrobiales</taxon>
        <taxon>Verrucomicrobiaceae</taxon>
        <taxon>Luteolibacter</taxon>
    </lineage>
</organism>
<evidence type="ECO:0000313" key="11">
    <source>
        <dbReference type="Proteomes" id="UP000676169"/>
    </source>
</evidence>
<dbReference type="GO" id="GO:0016740">
    <property type="term" value="F:transferase activity"/>
    <property type="evidence" value="ECO:0007669"/>
    <property type="project" value="UniProtKB-KW"/>
</dbReference>
<feature type="signal peptide" evidence="8">
    <location>
        <begin position="1"/>
        <end position="19"/>
    </location>
</feature>
<keyword evidence="5 7" id="KW-0573">Peptidoglycan synthesis</keyword>
<feature type="active site" description="Proton donor/acceptor" evidence="7">
    <location>
        <position position="152"/>
    </location>
</feature>
<evidence type="ECO:0000256" key="8">
    <source>
        <dbReference type="SAM" id="SignalP"/>
    </source>
</evidence>
<dbReference type="AlphaFoldDB" id="A0A975IZV8"/>
<evidence type="ECO:0000256" key="4">
    <source>
        <dbReference type="ARBA" id="ARBA00022960"/>
    </source>
</evidence>
<feature type="active site" description="Nucleophile" evidence="7">
    <location>
        <position position="167"/>
    </location>
</feature>
<dbReference type="PANTHER" id="PTHR30582">
    <property type="entry name" value="L,D-TRANSPEPTIDASE"/>
    <property type="match status" value="1"/>
</dbReference>
<keyword evidence="3" id="KW-0808">Transferase</keyword>
<keyword evidence="11" id="KW-1185">Reference proteome</keyword>
<comment type="pathway">
    <text evidence="1 7">Cell wall biogenesis; peptidoglycan biosynthesis.</text>
</comment>
<keyword evidence="8" id="KW-0732">Signal</keyword>
<evidence type="ECO:0000256" key="2">
    <source>
        <dbReference type="ARBA" id="ARBA00005992"/>
    </source>
</evidence>
<sequence length="194" mass="20866">MSRALFLLAPLVIATSLVSCTIGPLTTISAPHLAPDPDRHLFDWQDDGGPGEVAVKINLSTQRATYTRGGRPIGWSYVATGKEGHGTPPGRYSITEKLEDKYSGSYGWIEDEFGNTVNGDATPRTRVPKGCRYVPAPMPFWMRITGYGIGMHAGIIPNPGEPASHGCIRLPKPFAPILFDSVRVGTPVTITYGG</sequence>
<dbReference type="CDD" id="cd16913">
    <property type="entry name" value="YkuD_like"/>
    <property type="match status" value="1"/>
</dbReference>
<dbReference type="GO" id="GO:0008360">
    <property type="term" value="P:regulation of cell shape"/>
    <property type="evidence" value="ECO:0007669"/>
    <property type="project" value="UniProtKB-UniRule"/>
</dbReference>
<dbReference type="Proteomes" id="UP000676169">
    <property type="component" value="Chromosome"/>
</dbReference>
<feature type="chain" id="PRO_5036916041" evidence="8">
    <location>
        <begin position="20"/>
        <end position="194"/>
    </location>
</feature>
<dbReference type="GO" id="GO:0071972">
    <property type="term" value="F:peptidoglycan L,D-transpeptidase activity"/>
    <property type="evidence" value="ECO:0007669"/>
    <property type="project" value="TreeGrafter"/>
</dbReference>
<reference evidence="10" key="1">
    <citation type="submission" date="2021-04" db="EMBL/GenBank/DDBJ databases">
        <title>Luteolibacter sp. 32A isolated from the skin of an Anderson's salamander (Ambystoma andersonii).</title>
        <authorList>
            <person name="Spergser J."/>
            <person name="Busse H.-J."/>
        </authorList>
    </citation>
    <scope>NUCLEOTIDE SEQUENCE</scope>
    <source>
        <strain evidence="10">32A</strain>
    </source>
</reference>
<evidence type="ECO:0000256" key="7">
    <source>
        <dbReference type="PROSITE-ProRule" id="PRU01373"/>
    </source>
</evidence>
<keyword evidence="6 7" id="KW-0961">Cell wall biogenesis/degradation</keyword>
<dbReference type="Gene3D" id="2.40.440.10">
    <property type="entry name" value="L,D-transpeptidase catalytic domain-like"/>
    <property type="match status" value="1"/>
</dbReference>
<name>A0A975IZV8_9BACT</name>
<feature type="domain" description="L,D-TPase catalytic" evidence="9">
    <location>
        <begin position="53"/>
        <end position="191"/>
    </location>
</feature>
<dbReference type="InterPro" id="IPR005490">
    <property type="entry name" value="LD_TPept_cat_dom"/>
</dbReference>
<dbReference type="PROSITE" id="PS52029">
    <property type="entry name" value="LD_TPASE"/>
    <property type="match status" value="1"/>
</dbReference>
<proteinExistence type="inferred from homology"/>
<protein>
    <submittedName>
        <fullName evidence="10">L,D-transpeptidase family protein</fullName>
    </submittedName>
</protein>
<dbReference type="EMBL" id="CP073100">
    <property type="protein sequence ID" value="QUE50400.1"/>
    <property type="molecule type" value="Genomic_DNA"/>
</dbReference>
<evidence type="ECO:0000256" key="5">
    <source>
        <dbReference type="ARBA" id="ARBA00022984"/>
    </source>
</evidence>
<comment type="similarity">
    <text evidence="2">Belongs to the YkuD family.</text>
</comment>
<dbReference type="GO" id="GO:0018104">
    <property type="term" value="P:peptidoglycan-protein cross-linking"/>
    <property type="evidence" value="ECO:0007669"/>
    <property type="project" value="TreeGrafter"/>
</dbReference>
<dbReference type="KEGG" id="lamb:KBB96_16215"/>